<gene>
    <name evidence="3" type="ORF">ODALV1_LOCUS10251</name>
</gene>
<accession>A0ABP1QFY3</accession>
<feature type="domain" description="HTH OST-type" evidence="2">
    <location>
        <begin position="624"/>
        <end position="705"/>
    </location>
</feature>
<name>A0ABP1QFY3_9HEXA</name>
<dbReference type="InterPro" id="IPR035979">
    <property type="entry name" value="RBD_domain_sf"/>
</dbReference>
<protein>
    <recommendedName>
        <fullName evidence="2">HTH OST-type domain-containing protein</fullName>
    </recommendedName>
</protein>
<evidence type="ECO:0000256" key="1">
    <source>
        <dbReference type="SAM" id="MobiDB-lite"/>
    </source>
</evidence>
<organism evidence="3 4">
    <name type="scientific">Orchesella dallaii</name>
    <dbReference type="NCBI Taxonomy" id="48710"/>
    <lineage>
        <taxon>Eukaryota</taxon>
        <taxon>Metazoa</taxon>
        <taxon>Ecdysozoa</taxon>
        <taxon>Arthropoda</taxon>
        <taxon>Hexapoda</taxon>
        <taxon>Collembola</taxon>
        <taxon>Entomobryomorpha</taxon>
        <taxon>Entomobryoidea</taxon>
        <taxon>Orchesellidae</taxon>
        <taxon>Orchesellinae</taxon>
        <taxon>Orchesella</taxon>
    </lineage>
</organism>
<dbReference type="Pfam" id="PF19687">
    <property type="entry name" value="MARF1_LOTUS"/>
    <property type="match status" value="1"/>
</dbReference>
<dbReference type="InterPro" id="IPR012677">
    <property type="entry name" value="Nucleotide-bd_a/b_plait_sf"/>
</dbReference>
<dbReference type="Pfam" id="PF12872">
    <property type="entry name" value="OST-HTH"/>
    <property type="match status" value="3"/>
</dbReference>
<dbReference type="InterPro" id="IPR025605">
    <property type="entry name" value="OST-HTH/LOTUS_dom"/>
</dbReference>
<sequence length="1204" mass="134307">MNGEDVLGNKIRVVCCPQMEFNSASNYQSRHAHEEFTEENFIMPSSKHQANYSASTWNPTWDRHVESSHHTSRRAGEAHKYHNASTTAQSNSSSTNETSRDGSPSGLKSHNGPAHSVHAQLASCAQYQHQQVNNIASADVATNPTFAFHQYSIECGPNTFRQDCQTPPQIGAEMLGAPRLYSTVGAGDSNTQQQSYLNQHIAMYSDGYGKASPAANGILVPQSLLAPLSINASENQSVITGHGGNYSKYRNFDEDSFDLNVTNVDSGIGDWKTIRSALMAAFSEHVNVRGVWVYVANDGSTSAIVRLTNKEEAHYAVAQLHRKKIGNKRIFISFDHGNSIDHDTLKKEVASLLQDVPSHTLPLFKFREMFEKRYKRSVSSSDLYRMKDVVLICESTLNGNGMSTPSSGRNISLISSWQEKDGKGLDLYCKLHPPRIGKTETTRMGWAEKEAEVLLPNVIVEIKILTTRVHNLLQSHEGGLPLISFLDCYESEFGVLERAKEGRGVPLEHLISCVQGVEIAFGENGMKRVQILEKKEDQVMINQPLVTQLSQFGRELIDLLKTFPKCTLPFSKLIPCYHAHFGRQCRVADYGHFSLSALLQTLPHVVQIMGAAQNRVLTLSHKAQMKRFATDMLRVLKSQGGPKKQIKIEDFPTAFSNVFPQRQFHSEDYGLCCFSDLVAELVERSTLVALIKDEDGNSMLAVPKREQTPQEIHKTRIFAAEVVELLRHSTRCELEFSKFVPYYHHHFQKQCRVSDYGFGKLAELFDAISDTITVISTNSIDCAPEDKTIRLTPKEQIKVVGEQICNIIEQRKKNEETTRIEEVVDRFLEEHGFLLRPDLCGASSLDDLICNKLENFLMVENGELIAKDRVQIEDLAQKAEAILQQASDYKMNMDEFISAMIEKWDVVVDEVTVEKDFSNIMLVTPTNELGTRTVSLTPLRIFAYNISQLLETHGGYLPLSSIENAFLHKYGFPIRSAQLGYTSVLSMLQAIPDVVSLKGKHRNKKTVLLNSAKVYLESGSDDSSGNMGKVTPRSGDNWKNREARPYSSGGSSKYGKPYDWTTTPKRRSAPPPPLFSPLASPAFPQQTSDANVFSFDRPTPLSPPIYDIWMHDSVPPGSPPMSPPVVWTCHPIFYPSSPPPGGPGNILVPSTYVAPAPWSPPPSNCYEGLPQTQQTTMLGNEFLFGQNRLTASFERLTVDTGNEM</sequence>
<dbReference type="Gene3D" id="3.30.70.330">
    <property type="match status" value="1"/>
</dbReference>
<feature type="compositionally biased region" description="Low complexity" evidence="1">
    <location>
        <begin position="83"/>
        <end position="97"/>
    </location>
</feature>
<feature type="compositionally biased region" description="Low complexity" evidence="1">
    <location>
        <begin position="1045"/>
        <end position="1058"/>
    </location>
</feature>
<proteinExistence type="predicted"/>
<feature type="domain" description="HTH OST-type" evidence="2">
    <location>
        <begin position="548"/>
        <end position="623"/>
    </location>
</feature>
<keyword evidence="4" id="KW-1185">Reference proteome</keyword>
<dbReference type="Proteomes" id="UP001642540">
    <property type="component" value="Unassembled WGS sequence"/>
</dbReference>
<feature type="compositionally biased region" description="Basic and acidic residues" evidence="1">
    <location>
        <begin position="61"/>
        <end position="80"/>
    </location>
</feature>
<dbReference type="PROSITE" id="PS51644">
    <property type="entry name" value="HTH_OST"/>
    <property type="match status" value="4"/>
</dbReference>
<feature type="region of interest" description="Disordered" evidence="1">
    <location>
        <begin position="1019"/>
        <end position="1074"/>
    </location>
</feature>
<feature type="domain" description="HTH OST-type" evidence="2">
    <location>
        <begin position="714"/>
        <end position="793"/>
    </location>
</feature>
<reference evidence="3 4" key="1">
    <citation type="submission" date="2024-08" db="EMBL/GenBank/DDBJ databases">
        <authorList>
            <person name="Cucini C."/>
            <person name="Frati F."/>
        </authorList>
    </citation>
    <scope>NUCLEOTIDE SEQUENCE [LARGE SCALE GENOMIC DNA]</scope>
</reference>
<feature type="region of interest" description="Disordered" evidence="1">
    <location>
        <begin position="59"/>
        <end position="116"/>
    </location>
</feature>
<comment type="caution">
    <text evidence="3">The sequence shown here is derived from an EMBL/GenBank/DDBJ whole genome shotgun (WGS) entry which is preliminary data.</text>
</comment>
<dbReference type="InterPro" id="IPR045602">
    <property type="entry name" value="MARF1_LOTUS"/>
</dbReference>
<dbReference type="SUPFAM" id="SSF54928">
    <property type="entry name" value="RNA-binding domain, RBD"/>
    <property type="match status" value="1"/>
</dbReference>
<dbReference type="CDD" id="cd08824">
    <property type="entry name" value="LOTUS"/>
    <property type="match status" value="1"/>
</dbReference>
<dbReference type="InterPro" id="IPR041966">
    <property type="entry name" value="LOTUS-like"/>
</dbReference>
<dbReference type="Gene3D" id="3.30.420.610">
    <property type="entry name" value="LOTUS domain-like"/>
    <property type="match status" value="3"/>
</dbReference>
<evidence type="ECO:0000259" key="2">
    <source>
        <dbReference type="PROSITE" id="PS51644"/>
    </source>
</evidence>
<evidence type="ECO:0000313" key="3">
    <source>
        <dbReference type="EMBL" id="CAL8099473.1"/>
    </source>
</evidence>
<dbReference type="EMBL" id="CAXLJM020000031">
    <property type="protein sequence ID" value="CAL8099473.1"/>
    <property type="molecule type" value="Genomic_DNA"/>
</dbReference>
<feature type="domain" description="HTH OST-type" evidence="2">
    <location>
        <begin position="938"/>
        <end position="1011"/>
    </location>
</feature>
<evidence type="ECO:0000313" key="4">
    <source>
        <dbReference type="Proteomes" id="UP001642540"/>
    </source>
</evidence>